<dbReference type="Proteomes" id="UP001060215">
    <property type="component" value="Chromosome 10"/>
</dbReference>
<comment type="caution">
    <text evidence="1">The sequence shown here is derived from an EMBL/GenBank/DDBJ whole genome shotgun (WGS) entry which is preliminary data.</text>
</comment>
<reference evidence="1 2" key="1">
    <citation type="journal article" date="2022" name="Plant J.">
        <title>Chromosome-level genome of Camellia lanceoleosa provides a valuable resource for understanding genome evolution and self-incompatibility.</title>
        <authorList>
            <person name="Gong W."/>
            <person name="Xiao S."/>
            <person name="Wang L."/>
            <person name="Liao Z."/>
            <person name="Chang Y."/>
            <person name="Mo W."/>
            <person name="Hu G."/>
            <person name="Li W."/>
            <person name="Zhao G."/>
            <person name="Zhu H."/>
            <person name="Hu X."/>
            <person name="Ji K."/>
            <person name="Xiang X."/>
            <person name="Song Q."/>
            <person name="Yuan D."/>
            <person name="Jin S."/>
            <person name="Zhang L."/>
        </authorList>
    </citation>
    <scope>NUCLEOTIDE SEQUENCE [LARGE SCALE GENOMIC DNA]</scope>
    <source>
        <strain evidence="1">SQ_2022a</strain>
    </source>
</reference>
<sequence length="109" mass="13139">MAGELRRKDGFWHGLVDIRFLCVEDNLQFCIIPLLCSLLFVWICINHTDNFWRGTKYYRIIIAVVYRLPFVVIQITMIICIMPHGSEYIFCVQRTRFSYDWVFCMELLF</sequence>
<protein>
    <submittedName>
        <fullName evidence="1">Uncharacterized protein</fullName>
    </submittedName>
</protein>
<gene>
    <name evidence="1" type="ORF">LOK49_LG10G01732</name>
</gene>
<organism evidence="1 2">
    <name type="scientific">Camellia lanceoleosa</name>
    <dbReference type="NCBI Taxonomy" id="1840588"/>
    <lineage>
        <taxon>Eukaryota</taxon>
        <taxon>Viridiplantae</taxon>
        <taxon>Streptophyta</taxon>
        <taxon>Embryophyta</taxon>
        <taxon>Tracheophyta</taxon>
        <taxon>Spermatophyta</taxon>
        <taxon>Magnoliopsida</taxon>
        <taxon>eudicotyledons</taxon>
        <taxon>Gunneridae</taxon>
        <taxon>Pentapetalae</taxon>
        <taxon>asterids</taxon>
        <taxon>Ericales</taxon>
        <taxon>Theaceae</taxon>
        <taxon>Camellia</taxon>
    </lineage>
</organism>
<proteinExistence type="predicted"/>
<accession>A0ACC0GAA3</accession>
<keyword evidence="2" id="KW-1185">Reference proteome</keyword>
<evidence type="ECO:0000313" key="2">
    <source>
        <dbReference type="Proteomes" id="UP001060215"/>
    </source>
</evidence>
<evidence type="ECO:0000313" key="1">
    <source>
        <dbReference type="EMBL" id="KAI7996976.1"/>
    </source>
</evidence>
<dbReference type="EMBL" id="CM045767">
    <property type="protein sequence ID" value="KAI7996976.1"/>
    <property type="molecule type" value="Genomic_DNA"/>
</dbReference>
<name>A0ACC0GAA3_9ERIC</name>